<dbReference type="SMART" id="SM00185">
    <property type="entry name" value="ARM"/>
    <property type="match status" value="22"/>
</dbReference>
<dbReference type="InterPro" id="IPR000225">
    <property type="entry name" value="Armadillo"/>
</dbReference>
<name>A0AAV1ILJ8_9CHLO</name>
<feature type="repeat" description="ARM" evidence="1">
    <location>
        <begin position="692"/>
        <end position="735"/>
    </location>
</feature>
<dbReference type="Gene3D" id="1.25.10.10">
    <property type="entry name" value="Leucine-rich Repeat Variant"/>
    <property type="match status" value="7"/>
</dbReference>
<keyword evidence="4" id="KW-1185">Reference proteome</keyword>
<feature type="region of interest" description="Disordered" evidence="2">
    <location>
        <begin position="43"/>
        <end position="62"/>
    </location>
</feature>
<feature type="repeat" description="ARM" evidence="1">
    <location>
        <begin position="1051"/>
        <end position="1095"/>
    </location>
</feature>
<dbReference type="AlphaFoldDB" id="A0AAV1ILJ8"/>
<dbReference type="PROSITE" id="PS50176">
    <property type="entry name" value="ARM_REPEAT"/>
    <property type="match status" value="5"/>
</dbReference>
<sequence>MNALDADDHLPQDTGSSHDSEAYAQAWDDTGDMPGLALQALSPRAAQTPRNVPQSPRVWTENGQLNNGLHRRQSPGVHNRPHLAFELRPLRMSNDVELLKPDGELSEDEDITLRRTIAALVLNLRGIDPDLRESGLDMLCGLAARRDCKDKIREVAGEALQRLVKFLGPMYAAQGESLRSKAAAALGNLATDSDVNAQAIAQLGGIDALLAVAGEDTEPILAAAAMQALTGLVGSADAKAMLLQHPGFLDTLLNSVSTDGKQPDARLESHLWLLSALVQSSREAQTAALRCLPDLTQLLDTGPATSLAAAAAAALSSLVAQNEHAQTAAQNVGALEKLLRLLHLATPETGDIMHQPPAVERAAWALAELCAGNAANKAAVLELHGIAPLVWLLDGPADSMATTGAAAALCNLAEGSADLQAAICQAGALDRFPALLQGGLASGGLIVEAIAWCIQHLAESSPEARDTLRENGTLPLLCSVLKGSAEASARERAAWAICNTATKNEKNRTAYRKLGALPQLVHILSSGEESGLAAAALWALLQLAADDPANQRAMATLGVVPHLVRLLESANEVIAEGASECLLHIVAPAEGHPAVHPSQLALRSAGAIPSLLSVVEANPEKPAAVTAVGTLQNLAAESSANKEAIRDAGGIAVLVSLIKDWPDTLAANVAVEALANLMAGSSPGREAVRAAGGVPVLVRLLDAGPWKDVTERATAAIAELVHTCPENQSLVVEEGGAAKLMALLKAGPNHPVTPHAARALQSLACRHPGAQASILKEQAVPALVKVLDGGPVSAGTAASVWALMEICMRNPAGQQQLLEHDGLTKIVGLLSSGPHMAITAAAAWALYAATQGNRPAALAAFHSGALQPLLELVQGGGSQAALEGALSTLANMAAQSAEAQQAALDSGLPDVLVKCLQQAINGKSTLRMAELAALALRALAAGSAPAQDAARAAGAPPLLAALLSPAQNRHMAEERKARKENAASAAAQAVLALADGNSASKDAFVRAGAVAELVAAMVRSPERQLAVHAAAALLALIDGHTDAQLALQELGGIQVLVNMLASQASPPQLQEPLTAVLCSLASSFPDSCMLMLQAGLAKCAASLLGALSSDELKSQVAQLIQHIAQRLPQAQGAFQDAGAVPALLQLLQLGPDHSTAGAAARALLVLLYDFHRAPAWL</sequence>
<dbReference type="SUPFAM" id="SSF48371">
    <property type="entry name" value="ARM repeat"/>
    <property type="match status" value="4"/>
</dbReference>
<comment type="caution">
    <text evidence="3">The sequence shown here is derived from an EMBL/GenBank/DDBJ whole genome shotgun (WGS) entry which is preliminary data.</text>
</comment>
<protein>
    <submittedName>
        <fullName evidence="3">Uncharacterized protein</fullName>
    </submittedName>
</protein>
<dbReference type="InterPro" id="IPR011989">
    <property type="entry name" value="ARM-like"/>
</dbReference>
<dbReference type="InterPro" id="IPR016024">
    <property type="entry name" value="ARM-type_fold"/>
</dbReference>
<feature type="repeat" description="ARM" evidence="1">
    <location>
        <begin position="515"/>
        <end position="558"/>
    </location>
</feature>
<evidence type="ECO:0000256" key="2">
    <source>
        <dbReference type="SAM" id="MobiDB-lite"/>
    </source>
</evidence>
<dbReference type="Pfam" id="PF00514">
    <property type="entry name" value="Arm"/>
    <property type="match status" value="2"/>
</dbReference>
<organism evidence="3 4">
    <name type="scientific">Coccomyxa viridis</name>
    <dbReference type="NCBI Taxonomy" id="1274662"/>
    <lineage>
        <taxon>Eukaryota</taxon>
        <taxon>Viridiplantae</taxon>
        <taxon>Chlorophyta</taxon>
        <taxon>core chlorophytes</taxon>
        <taxon>Trebouxiophyceae</taxon>
        <taxon>Trebouxiophyceae incertae sedis</taxon>
        <taxon>Coccomyxaceae</taxon>
        <taxon>Coccomyxa</taxon>
    </lineage>
</organism>
<proteinExistence type="predicted"/>
<evidence type="ECO:0000313" key="3">
    <source>
        <dbReference type="EMBL" id="CAK0787567.1"/>
    </source>
</evidence>
<evidence type="ECO:0000256" key="1">
    <source>
        <dbReference type="PROSITE-ProRule" id="PRU00259"/>
    </source>
</evidence>
<feature type="region of interest" description="Disordered" evidence="2">
    <location>
        <begin position="1"/>
        <end position="21"/>
    </location>
</feature>
<feature type="repeat" description="ARM" evidence="1">
    <location>
        <begin position="606"/>
        <end position="649"/>
    </location>
</feature>
<reference evidence="3 4" key="1">
    <citation type="submission" date="2023-10" db="EMBL/GenBank/DDBJ databases">
        <authorList>
            <person name="Maclean D."/>
            <person name="Macfadyen A."/>
        </authorList>
    </citation>
    <scope>NUCLEOTIDE SEQUENCE [LARGE SCALE GENOMIC DNA]</scope>
</reference>
<accession>A0AAV1ILJ8</accession>
<evidence type="ECO:0000313" key="4">
    <source>
        <dbReference type="Proteomes" id="UP001314263"/>
    </source>
</evidence>
<dbReference type="PANTHER" id="PTHR46241:SF1">
    <property type="entry name" value="OUTER DYNEIN ARM-DOCKING COMPLEX SUBUNIT 2"/>
    <property type="match status" value="1"/>
</dbReference>
<dbReference type="PANTHER" id="PTHR46241">
    <property type="entry name" value="ARMADILLO REPEAT-CONTAINING PROTEIN 4 ARMC4"/>
    <property type="match status" value="1"/>
</dbReference>
<gene>
    <name evidence="3" type="ORF">CVIRNUC_010789</name>
</gene>
<dbReference type="Proteomes" id="UP001314263">
    <property type="component" value="Unassembled WGS sequence"/>
</dbReference>
<dbReference type="EMBL" id="CAUYUE010000017">
    <property type="protein sequence ID" value="CAK0787567.1"/>
    <property type="molecule type" value="Genomic_DNA"/>
</dbReference>
<feature type="repeat" description="ARM" evidence="1">
    <location>
        <begin position="384"/>
        <end position="427"/>
    </location>
</feature>